<name>A0A8K0L3X2_9PEZI</name>
<keyword evidence="9" id="KW-1185">Reference proteome</keyword>
<dbReference type="InterPro" id="IPR036390">
    <property type="entry name" value="WH_DNA-bd_sf"/>
</dbReference>
<evidence type="ECO:0000256" key="4">
    <source>
        <dbReference type="ARBA" id="ARBA00023242"/>
    </source>
</evidence>
<evidence type="ECO:0000313" key="8">
    <source>
        <dbReference type="EMBL" id="KAG8628445.1"/>
    </source>
</evidence>
<evidence type="ECO:0000256" key="2">
    <source>
        <dbReference type="ARBA" id="ARBA00007815"/>
    </source>
</evidence>
<evidence type="ECO:0000256" key="1">
    <source>
        <dbReference type="ARBA" id="ARBA00004123"/>
    </source>
</evidence>
<dbReference type="EMBL" id="JAESVG020000004">
    <property type="protein sequence ID" value="KAG8628445.1"/>
    <property type="molecule type" value="Genomic_DNA"/>
</dbReference>
<dbReference type="Pfam" id="PF08784">
    <property type="entry name" value="RPA_C"/>
    <property type="match status" value="1"/>
</dbReference>
<comment type="subcellular location">
    <subcellularLocation>
        <location evidence="1">Nucleus</location>
    </subcellularLocation>
</comment>
<evidence type="ECO:0008006" key="10">
    <source>
        <dbReference type="Google" id="ProtNLM"/>
    </source>
</evidence>
<dbReference type="GO" id="GO:0006260">
    <property type="term" value="P:DNA replication"/>
    <property type="evidence" value="ECO:0007669"/>
    <property type="project" value="TreeGrafter"/>
</dbReference>
<dbReference type="InterPro" id="IPR036388">
    <property type="entry name" value="WH-like_DNA-bd_sf"/>
</dbReference>
<dbReference type="GO" id="GO:0000781">
    <property type="term" value="C:chromosome, telomeric region"/>
    <property type="evidence" value="ECO:0007669"/>
    <property type="project" value="TreeGrafter"/>
</dbReference>
<dbReference type="GO" id="GO:0000724">
    <property type="term" value="P:double-strand break repair via homologous recombination"/>
    <property type="evidence" value="ECO:0007669"/>
    <property type="project" value="TreeGrafter"/>
</dbReference>
<feature type="region of interest" description="Disordered" evidence="5">
    <location>
        <begin position="244"/>
        <end position="274"/>
    </location>
</feature>
<dbReference type="InterPro" id="IPR040260">
    <property type="entry name" value="RFA2-like"/>
</dbReference>
<dbReference type="InterPro" id="IPR014892">
    <property type="entry name" value="RPA_C"/>
</dbReference>
<evidence type="ECO:0000313" key="9">
    <source>
        <dbReference type="Proteomes" id="UP000809789"/>
    </source>
</evidence>
<dbReference type="AlphaFoldDB" id="A0A8K0L3X2"/>
<feature type="compositionally biased region" description="Gly residues" evidence="5">
    <location>
        <begin position="248"/>
        <end position="273"/>
    </location>
</feature>
<dbReference type="Gene3D" id="1.10.10.10">
    <property type="entry name" value="Winged helix-like DNA-binding domain superfamily/Winged helix DNA-binding domain"/>
    <property type="match status" value="1"/>
</dbReference>
<gene>
    <name evidence="8" type="ORF">KVT40_004318</name>
</gene>
<evidence type="ECO:0000259" key="7">
    <source>
        <dbReference type="Pfam" id="PF08784"/>
    </source>
</evidence>
<proteinExistence type="inferred from homology"/>
<sequence length="342" mass="37050">MLYPPQRFCLAGKRRVEPLNYATELLQAAVHNFPSHHKYRQRLAFARLSLFADLHFSVLPHTVTTHQRKKPATMDYGGGYSTTSYNSAGGGDSGGFIPGGSQDSPNAKRRYGKDTLRPVTIKQIHLAELPHPDADAYLLDGSETTQITFVGQIMNISQQATNVTYKLDDGTGQIEAKVWVDPEKAESGEGIGKDLKEQGYVRCWGKIKSFGKKHVVAHSIKPVQDYNEVNYHLLESAVVHLQLTRGPPGSGGGKTNGAGQGQANGGYGGGGDKLGSASSAARKVFQCIERTPQTNEGLHMQDIAMQTGMEVADVLKAGDELQSIGVIYTTVDDHTWALLDIA</sequence>
<evidence type="ECO:0000256" key="5">
    <source>
        <dbReference type="SAM" id="MobiDB-lite"/>
    </source>
</evidence>
<feature type="domain" description="OB" evidence="6">
    <location>
        <begin position="147"/>
        <end position="222"/>
    </location>
</feature>
<dbReference type="PANTHER" id="PTHR13989:SF16">
    <property type="entry name" value="REPLICATION PROTEIN A2"/>
    <property type="match status" value="1"/>
</dbReference>
<organism evidence="8 9">
    <name type="scientific">Elsinoe batatas</name>
    <dbReference type="NCBI Taxonomy" id="2601811"/>
    <lineage>
        <taxon>Eukaryota</taxon>
        <taxon>Fungi</taxon>
        <taxon>Dikarya</taxon>
        <taxon>Ascomycota</taxon>
        <taxon>Pezizomycotina</taxon>
        <taxon>Dothideomycetes</taxon>
        <taxon>Dothideomycetidae</taxon>
        <taxon>Myriangiales</taxon>
        <taxon>Elsinoaceae</taxon>
        <taxon>Elsinoe</taxon>
    </lineage>
</organism>
<dbReference type="Pfam" id="PF01336">
    <property type="entry name" value="tRNA_anti-codon"/>
    <property type="match status" value="1"/>
</dbReference>
<keyword evidence="3" id="KW-0238">DNA-binding</keyword>
<dbReference type="SUPFAM" id="SSF46785">
    <property type="entry name" value="Winged helix' DNA-binding domain"/>
    <property type="match status" value="1"/>
</dbReference>
<dbReference type="Proteomes" id="UP000809789">
    <property type="component" value="Unassembled WGS sequence"/>
</dbReference>
<dbReference type="GO" id="GO:0006289">
    <property type="term" value="P:nucleotide-excision repair"/>
    <property type="evidence" value="ECO:0007669"/>
    <property type="project" value="TreeGrafter"/>
</dbReference>
<dbReference type="SUPFAM" id="SSF50249">
    <property type="entry name" value="Nucleic acid-binding proteins"/>
    <property type="match status" value="1"/>
</dbReference>
<feature type="region of interest" description="Disordered" evidence="5">
    <location>
        <begin position="91"/>
        <end position="110"/>
    </location>
</feature>
<comment type="similarity">
    <text evidence="2">Belongs to the replication factor A protein 2 family.</text>
</comment>
<evidence type="ECO:0000256" key="3">
    <source>
        <dbReference type="ARBA" id="ARBA00023125"/>
    </source>
</evidence>
<evidence type="ECO:0000259" key="6">
    <source>
        <dbReference type="Pfam" id="PF01336"/>
    </source>
</evidence>
<comment type="caution">
    <text evidence="8">The sequence shown here is derived from an EMBL/GenBank/DDBJ whole genome shotgun (WGS) entry which is preliminary data.</text>
</comment>
<dbReference type="GO" id="GO:0035861">
    <property type="term" value="C:site of double-strand break"/>
    <property type="evidence" value="ECO:0007669"/>
    <property type="project" value="TreeGrafter"/>
</dbReference>
<accession>A0A8K0L3X2</accession>
<dbReference type="PANTHER" id="PTHR13989">
    <property type="entry name" value="REPLICATION PROTEIN A-RELATED"/>
    <property type="match status" value="1"/>
</dbReference>
<dbReference type="InterPro" id="IPR012340">
    <property type="entry name" value="NA-bd_OB-fold"/>
</dbReference>
<dbReference type="OrthoDB" id="25571at2759"/>
<keyword evidence="4" id="KW-0539">Nucleus</keyword>
<dbReference type="Gene3D" id="2.40.50.140">
    <property type="entry name" value="Nucleic acid-binding proteins"/>
    <property type="match status" value="1"/>
</dbReference>
<reference evidence="8" key="1">
    <citation type="submission" date="2021-07" db="EMBL/GenBank/DDBJ databases">
        <title>Elsinoe batatas strain:CRI-CJ2 Genome sequencing and assembly.</title>
        <authorList>
            <person name="Huang L."/>
        </authorList>
    </citation>
    <scope>NUCLEOTIDE SEQUENCE</scope>
    <source>
        <strain evidence="8">CRI-CJ2</strain>
    </source>
</reference>
<dbReference type="InterPro" id="IPR004365">
    <property type="entry name" value="NA-bd_OB_tRNA"/>
</dbReference>
<dbReference type="GO" id="GO:0003697">
    <property type="term" value="F:single-stranded DNA binding"/>
    <property type="evidence" value="ECO:0007669"/>
    <property type="project" value="TreeGrafter"/>
</dbReference>
<dbReference type="CDD" id="cd04478">
    <property type="entry name" value="RPA2_DBD_D"/>
    <property type="match status" value="1"/>
</dbReference>
<dbReference type="GO" id="GO:0005662">
    <property type="term" value="C:DNA replication factor A complex"/>
    <property type="evidence" value="ECO:0007669"/>
    <property type="project" value="TreeGrafter"/>
</dbReference>
<protein>
    <recommendedName>
        <fullName evidence="10">Replication factor A protein 2</fullName>
    </recommendedName>
</protein>
<feature type="domain" description="Replication protein A C-terminal" evidence="7">
    <location>
        <begin position="240"/>
        <end position="334"/>
    </location>
</feature>